<protein>
    <submittedName>
        <fullName evidence="1">Uncharacterized protein</fullName>
    </submittedName>
</protein>
<gene>
    <name evidence="1" type="ORF">PVL29_003649</name>
</gene>
<evidence type="ECO:0000313" key="2">
    <source>
        <dbReference type="Proteomes" id="UP001168098"/>
    </source>
</evidence>
<evidence type="ECO:0000313" key="1">
    <source>
        <dbReference type="EMBL" id="KAJ9705677.1"/>
    </source>
</evidence>
<dbReference type="InterPro" id="IPR035959">
    <property type="entry name" value="RutC-like_sf"/>
</dbReference>
<dbReference type="SUPFAM" id="SSF55298">
    <property type="entry name" value="YjgF-like"/>
    <property type="match status" value="1"/>
</dbReference>
<reference evidence="1 2" key="1">
    <citation type="journal article" date="2023" name="BMC Biotechnol.">
        <title>Vitis rotundifolia cv Carlos genome sequencing.</title>
        <authorList>
            <person name="Huff M."/>
            <person name="Hulse-Kemp A."/>
            <person name="Scheffler B."/>
            <person name="Youngblood R."/>
            <person name="Simpson S."/>
            <person name="Babiker E."/>
            <person name="Staton M."/>
        </authorList>
    </citation>
    <scope>NUCLEOTIDE SEQUENCE [LARGE SCALE GENOMIC DNA]</scope>
    <source>
        <tissue evidence="1">Leaf</tissue>
    </source>
</reference>
<dbReference type="AlphaFoldDB" id="A0AA39ADT1"/>
<proteinExistence type="predicted"/>
<dbReference type="Proteomes" id="UP001168098">
    <property type="component" value="Unassembled WGS sequence"/>
</dbReference>
<name>A0AA39ADT1_VITRO</name>
<keyword evidence="2" id="KW-1185">Reference proteome</keyword>
<dbReference type="EMBL" id="JARBHA010000003">
    <property type="protein sequence ID" value="KAJ9705677.1"/>
    <property type="molecule type" value="Genomic_DNA"/>
</dbReference>
<comment type="caution">
    <text evidence="1">The sequence shown here is derived from an EMBL/GenBank/DDBJ whole genome shotgun (WGS) entry which is preliminary data.</text>
</comment>
<dbReference type="Gene3D" id="3.30.1330.40">
    <property type="entry name" value="RutC-like"/>
    <property type="match status" value="1"/>
</dbReference>
<accession>A0AA39ADT1</accession>
<sequence>MLTWHKIPGHYSIGRTSVATTNLWRSSSSSLRSKPLACLSISTDASIKQAVQMDKASASLGPYSQAIKANDLVSASGVLGLIPETEKFILDNVED</sequence>
<organism evidence="1 2">
    <name type="scientific">Vitis rotundifolia</name>
    <name type="common">Muscadine grape</name>
    <dbReference type="NCBI Taxonomy" id="103349"/>
    <lineage>
        <taxon>Eukaryota</taxon>
        <taxon>Viridiplantae</taxon>
        <taxon>Streptophyta</taxon>
        <taxon>Embryophyta</taxon>
        <taxon>Tracheophyta</taxon>
        <taxon>Spermatophyta</taxon>
        <taxon>Magnoliopsida</taxon>
        <taxon>eudicotyledons</taxon>
        <taxon>Gunneridae</taxon>
        <taxon>Pentapetalae</taxon>
        <taxon>rosids</taxon>
        <taxon>Vitales</taxon>
        <taxon>Vitaceae</taxon>
        <taxon>Viteae</taxon>
        <taxon>Vitis</taxon>
    </lineage>
</organism>